<feature type="repeat" description="WD" evidence="1">
    <location>
        <begin position="243"/>
        <end position="274"/>
    </location>
</feature>
<gene>
    <name evidence="4" type="ORF">AMTR_s00138p00108220</name>
</gene>
<dbReference type="PROSITE" id="PS50082">
    <property type="entry name" value="WD_REPEATS_2"/>
    <property type="match status" value="1"/>
</dbReference>
<dbReference type="InterPro" id="IPR001680">
    <property type="entry name" value="WD40_rpt"/>
</dbReference>
<dbReference type="eggNOG" id="ENOG502QPK8">
    <property type="taxonomic scope" value="Eukaryota"/>
</dbReference>
<dbReference type="HOGENOM" id="CLU_255754_0_0_1"/>
<feature type="region of interest" description="Disordered" evidence="2">
    <location>
        <begin position="1125"/>
        <end position="1151"/>
    </location>
</feature>
<dbReference type="InterPro" id="IPR015943">
    <property type="entry name" value="WD40/YVTN_repeat-like_dom_sf"/>
</dbReference>
<dbReference type="Gramene" id="ERM93857">
    <property type="protein sequence ID" value="ERM93857"/>
    <property type="gene ID" value="AMTR_s00138p00108220"/>
</dbReference>
<proteinExistence type="predicted"/>
<dbReference type="InterPro" id="IPR045160">
    <property type="entry name" value="ATG16"/>
</dbReference>
<accession>W1NDR2</accession>
<dbReference type="STRING" id="13333.W1NDR2"/>
<evidence type="ECO:0000256" key="1">
    <source>
        <dbReference type="PROSITE-ProRule" id="PRU00221"/>
    </source>
</evidence>
<dbReference type="Gene3D" id="2.130.10.10">
    <property type="entry name" value="YVTN repeat-like/Quinoprotein amine dehydrogenase"/>
    <property type="match status" value="1"/>
</dbReference>
<sequence length="1659" mass="181528">MAMEWLTLQHLDLRHIHRGLKPLQPHFAAFHPNQAILAVAIGSYIAEFDALTGGKISSIDMGSPVVRMSYSPISGHIVIAILEDCTIRSCDFDTEQTFVLHSPEKRTEQITADTEVHMTLTPLQPLVFFGFHRRMSVTVVGTVEGGRAPMKIKTDLKKPIVNLACHPRLPVLYVAYADGLIRAYNIQTYAVQYTLQLENSIKLIGAGAFAFHPTLEWIFIGDRRGTLLAWDVSTERPNMIGITQAGSHPIIATAWHPMLRLLLTLSKDGSLQVWRTRVIINPNRQPMQANFFERAGIEPIDITRILSQQGGEAVYPLPRIKNLTVHPKLNLAMILFASSASGDSLRNRAASFTREGRKQLFAVLQSARGSTAAALKEKLSSLGSSGILADHQLQTQLQEQHLKGQNQFTISDIARKAFLHSHFMEGHAKGGPISRLPLITIRDTNHLLRDFPVCQPFHLELNFFNKENRILHYPVRAFYMDGINLMAYNLCSGVDTIYKKLYATVPTNAEIYPKHMVYSSTQHLFMIVFELGGATHEVVLYWEQMDFQSASSKGVSVKGRDAAFVGPKENKYAILDDDKTSLALYSLQNDATAPQEVKGSNGALDPDSFSENNVQSDRGPLQFTFDSEVDRIFSSPLELTVLFACHGSHIGLARLLQSYRLSTQDDQYIKTKPEGKRIIILKANETILQVHWQETLRGHVAGIMTTHRVLIVSVELEIMSTTSGCFDKGFPSISRTVKLFFFLLPCAILYRNFIDSFLMIYIWAKSLTDLYYRSLLWVGPALLFSTATSIGILGWDSRVSNVLSVSMPNSVLVGALNDRVLLANATDINPKQKKGVEIKSCLVGLLEPLLIGFATMQQNFEQKLDLSEILYQLTSRFDSLRITPRSLDILAKGSSVCGDLAVALAQAGPQFTQVLRCIYAIKALRFPTALSVLKDEFLRSRDYPQCPPTSHLFHRFRQLGYACIKFGQFDIAKETFEVIADFESMLDLFICHLNPSAMRRLAQKLEDSGGDPGLRRYLERILRIRSTGWTQGIFANFAAESMVPKGPEWGGGNWEIKRAVDTKDIPQWELAGEVMPYMKTNDGSIPSIITDHIGVYLGILKGRGNVIEVKEGSLVKAFTAMNGESKAESTHTTLAKSLSNQSKDRADTDAKSESVTVTETFTRSLGGAAAANEQAKAQEDFKKPLYGVEGSSSDEEEGTMKTKKIHIRIRDKPVAAATVDVNKIKEATRQFKLGDGLGPPMARAKSSSGGSQDLELAWSQLDSVTTVAPPSSAATASVSVPASAVETASMVMGMGVSSAGPIPEDFFQNTVSSFQIAASLPSPVAYIQSLDQMSRGVDGNVPVSLTQQQEHTTGAFGLPDGGVPPLPQAQSPTMAPLELTGLPDGGVPPQSQTPTAAQVRSMVPSPPAFDLAVLETPGTSQGVVKRPPSPPKAVRPGQVPRGAAAAICFKTGVAHLEQNQLSDALSCLDEAFLALAKDQSRGTDIKAQATISAQYKIAVALLQEIGRLQKVQGPSAVSAKEEMARLSRHLGSLALLAKHRINCLRTAIKRNMDVQNYAYAKAMLDLLLSKAPPNKQEELRSLIDICIQRGLTNKSIDPQEDPSQFCAATLSRLPTIGHDACELCGSKFSALSTPGCIICGMGSIKRSDANAGPSPSPFG</sequence>
<dbReference type="FunFam" id="2.130.10.10:FF:000704">
    <property type="entry name" value="Transducin/WD40 repeat-like superfamily protein"/>
    <property type="match status" value="1"/>
</dbReference>
<protein>
    <submittedName>
        <fullName evidence="4">Uncharacterized protein</fullName>
    </submittedName>
</protein>
<dbReference type="SMART" id="SM00320">
    <property type="entry name" value="WD40"/>
    <property type="match status" value="4"/>
</dbReference>
<feature type="transmembrane region" description="Helical" evidence="3">
    <location>
        <begin position="775"/>
        <end position="795"/>
    </location>
</feature>
<dbReference type="PANTHER" id="PTHR19878">
    <property type="entry name" value="AUTOPHAGY PROTEIN 16-LIKE"/>
    <property type="match status" value="1"/>
</dbReference>
<evidence type="ECO:0000256" key="3">
    <source>
        <dbReference type="SAM" id="Phobius"/>
    </source>
</evidence>
<keyword evidence="3" id="KW-1133">Transmembrane helix</keyword>
<evidence type="ECO:0000313" key="5">
    <source>
        <dbReference type="Proteomes" id="UP000017836"/>
    </source>
</evidence>
<evidence type="ECO:0000313" key="4">
    <source>
        <dbReference type="EMBL" id="ERM93857.1"/>
    </source>
</evidence>
<name>W1NDR2_AMBTC</name>
<feature type="region of interest" description="Disordered" evidence="2">
    <location>
        <begin position="593"/>
        <end position="616"/>
    </location>
</feature>
<dbReference type="GO" id="GO:0000045">
    <property type="term" value="P:autophagosome assembly"/>
    <property type="evidence" value="ECO:0007669"/>
    <property type="project" value="InterPro"/>
</dbReference>
<evidence type="ECO:0000256" key="2">
    <source>
        <dbReference type="SAM" id="MobiDB-lite"/>
    </source>
</evidence>
<keyword evidence="5" id="KW-1185">Reference proteome</keyword>
<feature type="region of interest" description="Disordered" evidence="2">
    <location>
        <begin position="1419"/>
        <end position="1438"/>
    </location>
</feature>
<keyword evidence="3" id="KW-0812">Transmembrane</keyword>
<feature type="compositionally biased region" description="Polar residues" evidence="2">
    <location>
        <begin position="1130"/>
        <end position="1141"/>
    </location>
</feature>
<dbReference type="OMA" id="THEVVLY"/>
<dbReference type="EMBL" id="KI397561">
    <property type="protein sequence ID" value="ERM93857.1"/>
    <property type="molecule type" value="Genomic_DNA"/>
</dbReference>
<reference evidence="5" key="1">
    <citation type="journal article" date="2013" name="Science">
        <title>The Amborella genome and the evolution of flowering plants.</title>
        <authorList>
            <consortium name="Amborella Genome Project"/>
        </authorList>
    </citation>
    <scope>NUCLEOTIDE SEQUENCE [LARGE SCALE GENOMIC DNA]</scope>
</reference>
<organism evidence="4 5">
    <name type="scientific">Amborella trichopoda</name>
    <dbReference type="NCBI Taxonomy" id="13333"/>
    <lineage>
        <taxon>Eukaryota</taxon>
        <taxon>Viridiplantae</taxon>
        <taxon>Streptophyta</taxon>
        <taxon>Embryophyta</taxon>
        <taxon>Tracheophyta</taxon>
        <taxon>Spermatophyta</taxon>
        <taxon>Magnoliopsida</taxon>
        <taxon>Amborellales</taxon>
        <taxon>Amborellaceae</taxon>
        <taxon>Amborella</taxon>
    </lineage>
</organism>
<dbReference type="InterPro" id="IPR036322">
    <property type="entry name" value="WD40_repeat_dom_sf"/>
</dbReference>
<feature type="compositionally biased region" description="Basic and acidic residues" evidence="2">
    <location>
        <begin position="1142"/>
        <end position="1151"/>
    </location>
</feature>
<dbReference type="SUPFAM" id="SSF50978">
    <property type="entry name" value="WD40 repeat-like"/>
    <property type="match status" value="1"/>
</dbReference>
<feature type="region of interest" description="Disordered" evidence="2">
    <location>
        <begin position="1182"/>
        <end position="1203"/>
    </location>
</feature>
<keyword evidence="1" id="KW-0853">WD repeat</keyword>
<feature type="transmembrane region" description="Helical" evidence="3">
    <location>
        <begin position="739"/>
        <end position="763"/>
    </location>
</feature>
<dbReference type="PANTHER" id="PTHR19878:SF17">
    <property type="entry name" value="TRANSDUCIN_WD40 REPEAT-LIKE SUPERFAMILY PROTEIN"/>
    <property type="match status" value="1"/>
</dbReference>
<keyword evidence="3" id="KW-0472">Membrane</keyword>
<dbReference type="Proteomes" id="UP000017836">
    <property type="component" value="Unassembled WGS sequence"/>
</dbReference>